<evidence type="ECO:0000313" key="16">
    <source>
        <dbReference type="EMBL" id="QBC67935.1"/>
    </source>
</evidence>
<evidence type="ECO:0000256" key="1">
    <source>
        <dbReference type="ARBA" id="ARBA00004026"/>
    </source>
</evidence>
<accession>A0A411JS96</accession>
<dbReference type="InterPro" id="IPR006592">
    <property type="entry name" value="RNA_pol_N"/>
</dbReference>
<dbReference type="GO" id="GO:0003899">
    <property type="term" value="F:DNA-directed RNA polymerase activity"/>
    <property type="evidence" value="ECO:0007669"/>
    <property type="project" value="UniProtKB-UniRule"/>
</dbReference>
<feature type="binding site" evidence="13">
    <location>
        <position position="87"/>
    </location>
    <ligand>
        <name>Zn(2+)</name>
        <dbReference type="ChEBI" id="CHEBI:29105"/>
    </ligand>
</feature>
<gene>
    <name evidence="13 16" type="primary">rpoC1</name>
</gene>
<organism evidence="16">
    <name type="scientific">Marcgravia coriacea</name>
    <dbReference type="NCBI Taxonomy" id="2518636"/>
    <lineage>
        <taxon>Eukaryota</taxon>
        <taxon>Viridiplantae</taxon>
        <taxon>Streptophyta</taxon>
        <taxon>Embryophyta</taxon>
        <taxon>Tracheophyta</taxon>
        <taxon>Spermatophyta</taxon>
        <taxon>Magnoliopsida</taxon>
        <taxon>eudicotyledons</taxon>
        <taxon>Gunneridae</taxon>
        <taxon>Pentapetalae</taxon>
        <taxon>asterids</taxon>
        <taxon>Ericales</taxon>
        <taxon>Marcgraviaceae</taxon>
        <taxon>Marcgravia</taxon>
    </lineage>
</organism>
<evidence type="ECO:0000259" key="15">
    <source>
        <dbReference type="SMART" id="SM00663"/>
    </source>
</evidence>
<dbReference type="Pfam" id="PF04997">
    <property type="entry name" value="RNA_pol_Rpb1_1"/>
    <property type="match status" value="2"/>
</dbReference>
<dbReference type="GO" id="GO:0000428">
    <property type="term" value="C:DNA-directed RNA polymerase complex"/>
    <property type="evidence" value="ECO:0007669"/>
    <property type="project" value="UniProtKB-KW"/>
</dbReference>
<dbReference type="GO" id="GO:0000287">
    <property type="term" value="F:magnesium ion binding"/>
    <property type="evidence" value="ECO:0007669"/>
    <property type="project" value="UniProtKB-UniRule"/>
</dbReference>
<dbReference type="GO" id="GO:0006351">
    <property type="term" value="P:DNA-templated transcription"/>
    <property type="evidence" value="ECO:0007669"/>
    <property type="project" value="UniProtKB-UniRule"/>
</dbReference>
<dbReference type="HAMAP" id="MF_01323">
    <property type="entry name" value="RNApol_bact_RpoC1"/>
    <property type="match status" value="1"/>
</dbReference>
<evidence type="ECO:0000256" key="12">
    <source>
        <dbReference type="ARBA" id="ARBA00048552"/>
    </source>
</evidence>
<evidence type="ECO:0000256" key="8">
    <source>
        <dbReference type="ARBA" id="ARBA00022723"/>
    </source>
</evidence>
<evidence type="ECO:0000256" key="11">
    <source>
        <dbReference type="ARBA" id="ARBA00023163"/>
    </source>
</evidence>
<comment type="catalytic activity">
    <reaction evidence="12 13 14">
        <text>RNA(n) + a ribonucleoside 5'-triphosphate = RNA(n+1) + diphosphate</text>
        <dbReference type="Rhea" id="RHEA:21248"/>
        <dbReference type="Rhea" id="RHEA-COMP:14527"/>
        <dbReference type="Rhea" id="RHEA-COMP:17342"/>
        <dbReference type="ChEBI" id="CHEBI:33019"/>
        <dbReference type="ChEBI" id="CHEBI:61557"/>
        <dbReference type="ChEBI" id="CHEBI:140395"/>
        <dbReference type="EC" id="2.7.7.6"/>
    </reaction>
</comment>
<keyword evidence="4" id="KW-0150">Chloroplast</keyword>
<evidence type="ECO:0000256" key="14">
    <source>
        <dbReference type="RuleBase" id="RU004279"/>
    </source>
</evidence>
<feature type="binding site" evidence="13">
    <location>
        <position position="489"/>
    </location>
    <ligand>
        <name>Mg(2+)</name>
        <dbReference type="ChEBI" id="CHEBI:18420"/>
    </ligand>
</feature>
<dbReference type="GO" id="GO:0003677">
    <property type="term" value="F:DNA binding"/>
    <property type="evidence" value="ECO:0007669"/>
    <property type="project" value="UniProtKB-UniRule"/>
</dbReference>
<dbReference type="Gene3D" id="1.10.40.90">
    <property type="match status" value="1"/>
</dbReference>
<reference evidence="16" key="1">
    <citation type="journal article" date="2019" name="Mol. Phylogenet. Evol.">
        <title>Plastid phylogenomic insights into the evolution of Caryophyllales.</title>
        <authorList>
            <person name="Yao G."/>
            <person name="Jin J.J."/>
            <person name="Li H.T."/>
            <person name="Yang J.B."/>
            <person name="Shiva Mandala V."/>
            <person name="Croley M."/>
            <person name="Mostow R."/>
            <person name="Douglas N.A."/>
            <person name="Chase M.W."/>
            <person name="Christenhusz M.J."/>
            <person name="Soltis D.E."/>
            <person name="Soltis P.S."/>
            <person name="Smith S.A."/>
            <person name="Brockington S.F."/>
            <person name="Moore M.J."/>
            <person name="Yi T.S."/>
            <person name="Li D.Z."/>
        </authorList>
    </citation>
    <scope>NUCLEOTIDE SEQUENCE</scope>
</reference>
<dbReference type="PANTHER" id="PTHR19376">
    <property type="entry name" value="DNA-DIRECTED RNA POLYMERASE"/>
    <property type="match status" value="1"/>
</dbReference>
<dbReference type="InterPro" id="IPR042102">
    <property type="entry name" value="RNA_pol_Rpb1_3_sf"/>
</dbReference>
<dbReference type="InterPro" id="IPR045867">
    <property type="entry name" value="DNA-dir_RpoC_beta_prime"/>
</dbReference>
<keyword evidence="3 13" id="KW-0240">DNA-directed RNA polymerase</keyword>
<dbReference type="SUPFAM" id="SSF64484">
    <property type="entry name" value="beta and beta-prime subunits of DNA dependent RNA-polymerase"/>
    <property type="match status" value="1"/>
</dbReference>
<evidence type="ECO:0000256" key="9">
    <source>
        <dbReference type="ARBA" id="ARBA00022833"/>
    </source>
</evidence>
<feature type="binding site" evidence="13">
    <location>
        <position position="69"/>
    </location>
    <ligand>
        <name>Zn(2+)</name>
        <dbReference type="ChEBI" id="CHEBI:29105"/>
    </ligand>
</feature>
<keyword evidence="10 13" id="KW-0460">Magnesium</keyword>
<evidence type="ECO:0000256" key="3">
    <source>
        <dbReference type="ARBA" id="ARBA00022478"/>
    </source>
</evidence>
<evidence type="ECO:0000256" key="2">
    <source>
        <dbReference type="ARBA" id="ARBA00007207"/>
    </source>
</evidence>
<comment type="cofactor">
    <cofactor evidence="13">
        <name>Mg(2+)</name>
        <dbReference type="ChEBI" id="CHEBI:18420"/>
    </cofactor>
    <text evidence="13">Binds 1 Mg(2+) ion per subunit.</text>
</comment>
<dbReference type="Gene3D" id="4.10.860.120">
    <property type="entry name" value="RNA polymerase II, clamp domain"/>
    <property type="match status" value="1"/>
</dbReference>
<evidence type="ECO:0000256" key="6">
    <source>
        <dbReference type="ARBA" id="ARBA00022679"/>
    </source>
</evidence>
<dbReference type="AlphaFoldDB" id="A0A411JS96"/>
<dbReference type="RefSeq" id="YP_009568841.1">
    <property type="nucleotide sequence ID" value="NC_041255.1"/>
</dbReference>
<keyword evidence="7 13" id="KW-0548">Nucleotidyltransferase</keyword>
<keyword evidence="11 13" id="KW-0804">Transcription</keyword>
<feature type="domain" description="RNA polymerase N-terminal" evidence="15">
    <location>
        <begin position="262"/>
        <end position="543"/>
    </location>
</feature>
<keyword evidence="9 13" id="KW-0862">Zinc</keyword>
<feature type="binding site" evidence="13">
    <location>
        <position position="90"/>
    </location>
    <ligand>
        <name>Zn(2+)</name>
        <dbReference type="ChEBI" id="CHEBI:29105"/>
    </ligand>
</feature>
<comment type="similarity">
    <text evidence="2 13">Belongs to the RNA polymerase beta' chain family. RpoC1 subfamily.</text>
</comment>
<protein>
    <recommendedName>
        <fullName evidence="13">DNA-directed RNA polymerase subunit gamma</fullName>
        <shortName evidence="13">RNAP subunit gamma</shortName>
        <ecNumber evidence="13">2.7.7.6</ecNumber>
    </recommendedName>
    <alternativeName>
        <fullName evidence="13">RNA polymerase subunit gamma</fullName>
    </alternativeName>
    <alternativeName>
        <fullName evidence="13">Transcriptase subunit gamma</fullName>
    </alternativeName>
</protein>
<evidence type="ECO:0000256" key="10">
    <source>
        <dbReference type="ARBA" id="ARBA00022842"/>
    </source>
</evidence>
<keyword evidence="5 16" id="KW-0934">Plastid</keyword>
<keyword evidence="8 13" id="KW-0479">Metal-binding</keyword>
<evidence type="ECO:0000256" key="13">
    <source>
        <dbReference type="HAMAP-Rule" id="MF_01323"/>
    </source>
</evidence>
<name>A0A411JS96_9ERIC</name>
<dbReference type="FunFam" id="4.10.860.120:FF:000007">
    <property type="entry name" value="DNA-directed RNA polymerase subunit gamma"/>
    <property type="match status" value="1"/>
</dbReference>
<sequence length="682" mass="78650">MIDQYKHQQLRIGSVSPQQISAWANKILPNGEIVGEVTKPYTFHYKTNKPEKDGLFCERIFGPIKSGICACGNYRVIGDEKEDPKFCEQCGVEFVDSRIRRYQMGYIKLACPVTHVWYLKRLPSYIATLLDKPLKELEGLVYCDFSFARPIAKKPTFLRLRGSFEYEIQSWKYSIPLFFTTQGFDTFRNREISTGAGAIREQLADLDLRIIIDHSLVEWKELGEEGPTGNEWEDRKIGRRKDFLVRRMELAKHFIRTNIEPEWMVLYLLPVLPPELRPIIQIDGGKLMSSDINELYRRVIYRNNTLTDLLTTSRSTPGELVMCQEKLVQEAVDTLLDNGIRGQPTRDGHNKVYKSFSDVIEGKEGRFRETLLGKRVDYSGRSVIVVGPSLSLHRCGLPREIAIELFQTFVIRGLIKQHLASNIGVAKNKIREKEPIVWEILQEVMQGHPVLLNRAPTLHRLGIQAFQPILVEGRAICLHPLVCKGFNADFDGDQMAVHVPLSLEAQAEARLLMFSHMNLLSPAIGDPISVPTQDMLMGLYILTSGNRRGICVNRYNPCNRRNYQNERINDSNYKYTKEKEPLFCNSYDAIGAYRQKRIHLDSPLWLRWRLDQRVISSREAPIEIHYVPLGTYYEIYGHYLIVRSIKKEILYIYIRTTVGPISLYREIEEAIEGFCRACSYST</sequence>
<dbReference type="GeneID" id="39412415"/>
<comment type="cofactor">
    <cofactor evidence="13">
        <name>Zn(2+)</name>
        <dbReference type="ChEBI" id="CHEBI:29105"/>
    </cofactor>
    <text evidence="13">Binds 1 Zn(2+) ion per subunit.</text>
</comment>
<feature type="binding site" evidence="13">
    <location>
        <position position="491"/>
    </location>
    <ligand>
        <name>Mg(2+)</name>
        <dbReference type="ChEBI" id="CHEBI:18420"/>
    </ligand>
</feature>
<keyword evidence="6 13" id="KW-0808">Transferase</keyword>
<dbReference type="PANTHER" id="PTHR19376:SF54">
    <property type="entry name" value="DNA-DIRECTED RNA POLYMERASE SUBUNIT BETA"/>
    <property type="match status" value="1"/>
</dbReference>
<dbReference type="InterPro" id="IPR000722">
    <property type="entry name" value="RNA_pol_asu"/>
</dbReference>
<dbReference type="InterPro" id="IPR007080">
    <property type="entry name" value="RNA_pol_Rpb1_1"/>
</dbReference>
<proteinExistence type="inferred from homology"/>
<dbReference type="Pfam" id="PF00623">
    <property type="entry name" value="RNA_pol_Rpb1_2"/>
    <property type="match status" value="2"/>
</dbReference>
<dbReference type="EC" id="2.7.7.6" evidence="13"/>
<evidence type="ECO:0000256" key="7">
    <source>
        <dbReference type="ARBA" id="ARBA00022695"/>
    </source>
</evidence>
<evidence type="ECO:0000256" key="4">
    <source>
        <dbReference type="ARBA" id="ARBA00022528"/>
    </source>
</evidence>
<dbReference type="Gene3D" id="1.10.274.100">
    <property type="entry name" value="RNA polymerase Rpb1, domain 3"/>
    <property type="match status" value="1"/>
</dbReference>
<dbReference type="InterPro" id="IPR044893">
    <property type="entry name" value="RNA_pol_Rpb1_clamp_domain"/>
</dbReference>
<dbReference type="Gene3D" id="2.40.40.20">
    <property type="match status" value="1"/>
</dbReference>
<evidence type="ECO:0000256" key="5">
    <source>
        <dbReference type="ARBA" id="ARBA00022640"/>
    </source>
</evidence>
<dbReference type="EMBL" id="MK397872">
    <property type="protein sequence ID" value="QBC67935.1"/>
    <property type="molecule type" value="Genomic_DNA"/>
</dbReference>
<feature type="binding site" evidence="13">
    <location>
        <position position="71"/>
    </location>
    <ligand>
        <name>Zn(2+)</name>
        <dbReference type="ChEBI" id="CHEBI:29105"/>
    </ligand>
</feature>
<feature type="binding site" evidence="13">
    <location>
        <position position="493"/>
    </location>
    <ligand>
        <name>Mg(2+)</name>
        <dbReference type="ChEBI" id="CHEBI:18420"/>
    </ligand>
</feature>
<comment type="function">
    <text evidence="1 13 14">DNA-dependent RNA polymerase catalyzes the transcription of DNA into RNA using the four ribonucleoside triphosphates as substrates.</text>
</comment>
<dbReference type="GO" id="GO:0008270">
    <property type="term" value="F:zinc ion binding"/>
    <property type="evidence" value="ECO:0007669"/>
    <property type="project" value="UniProtKB-UniRule"/>
</dbReference>
<dbReference type="SMART" id="SM00663">
    <property type="entry name" value="RPOLA_N"/>
    <property type="match status" value="1"/>
</dbReference>
<geneLocation type="plastid" evidence="16"/>
<dbReference type="InterPro" id="IPR034678">
    <property type="entry name" value="RNApol_RpoC1"/>
</dbReference>